<dbReference type="Proteomes" id="UP000680866">
    <property type="component" value="Chromosome"/>
</dbReference>
<organism evidence="1 2">
    <name type="scientific">Polymorphospora rubra</name>
    <dbReference type="NCBI Taxonomy" id="338584"/>
    <lineage>
        <taxon>Bacteria</taxon>
        <taxon>Bacillati</taxon>
        <taxon>Actinomycetota</taxon>
        <taxon>Actinomycetes</taxon>
        <taxon>Micromonosporales</taxon>
        <taxon>Micromonosporaceae</taxon>
        <taxon>Polymorphospora</taxon>
    </lineage>
</organism>
<name>A0A810MU79_9ACTN</name>
<gene>
    <name evidence="1" type="ORF">Prubr_11550</name>
</gene>
<dbReference type="RefSeq" id="WP_212822297.1">
    <property type="nucleotide sequence ID" value="NZ_AP023359.1"/>
</dbReference>
<evidence type="ECO:0000313" key="1">
    <source>
        <dbReference type="EMBL" id="BCJ64134.1"/>
    </source>
</evidence>
<accession>A0A810MU79</accession>
<dbReference type="EMBL" id="AP023359">
    <property type="protein sequence ID" value="BCJ64134.1"/>
    <property type="molecule type" value="Genomic_DNA"/>
</dbReference>
<protein>
    <submittedName>
        <fullName evidence="1">Uncharacterized protein</fullName>
    </submittedName>
</protein>
<evidence type="ECO:0000313" key="2">
    <source>
        <dbReference type="Proteomes" id="UP000680866"/>
    </source>
</evidence>
<reference evidence="1" key="1">
    <citation type="submission" date="2020-08" db="EMBL/GenBank/DDBJ databases">
        <title>Whole genome shotgun sequence of Polymorphospora rubra NBRC 101157.</title>
        <authorList>
            <person name="Komaki H."/>
            <person name="Tamura T."/>
        </authorList>
    </citation>
    <scope>NUCLEOTIDE SEQUENCE</scope>
    <source>
        <strain evidence="1">NBRC 101157</strain>
    </source>
</reference>
<dbReference type="AlphaFoldDB" id="A0A810MU79"/>
<dbReference type="KEGG" id="pry:Prubr_11550"/>
<proteinExistence type="predicted"/>
<keyword evidence="2" id="KW-1185">Reference proteome</keyword>
<sequence length="69" mass="7154">MTATDKTTALEQLAAAHQAEQDAARATIAAVAQAVNAGATWAEIGEQVDQAGPNAHRKYAKLLRVEPAA</sequence>